<dbReference type="PANTHER" id="PTHR33885:SF3">
    <property type="entry name" value="PHAGE SHOCK PROTEIN C"/>
    <property type="match status" value="1"/>
</dbReference>
<keyword evidence="5 6" id="KW-0472">Membrane</keyword>
<proteinExistence type="predicted"/>
<gene>
    <name evidence="8" type="ORF">D8M05_05545</name>
</gene>
<evidence type="ECO:0000313" key="9">
    <source>
        <dbReference type="Proteomes" id="UP000281813"/>
    </source>
</evidence>
<dbReference type="OrthoDB" id="9815286at2"/>
<evidence type="ECO:0000256" key="3">
    <source>
        <dbReference type="ARBA" id="ARBA00022692"/>
    </source>
</evidence>
<dbReference type="PANTHER" id="PTHR33885">
    <property type="entry name" value="PHAGE SHOCK PROTEIN C"/>
    <property type="match status" value="1"/>
</dbReference>
<evidence type="ECO:0000256" key="4">
    <source>
        <dbReference type="ARBA" id="ARBA00022989"/>
    </source>
</evidence>
<evidence type="ECO:0000256" key="5">
    <source>
        <dbReference type="ARBA" id="ARBA00023136"/>
    </source>
</evidence>
<sequence>MDKLMKSSTDKALCGVCAGIAQFFSIDPLIVRLIFIFTPVSILVYLLLAAFLPENPSLY</sequence>
<dbReference type="RefSeq" id="WP_121129478.1">
    <property type="nucleotide sequence ID" value="NZ_JBHUFK010000041.1"/>
</dbReference>
<evidence type="ECO:0000259" key="7">
    <source>
        <dbReference type="Pfam" id="PF04024"/>
    </source>
</evidence>
<dbReference type="InterPro" id="IPR007168">
    <property type="entry name" value="Phageshock_PspC_N"/>
</dbReference>
<keyword evidence="2" id="KW-1003">Cell membrane</keyword>
<evidence type="ECO:0000256" key="2">
    <source>
        <dbReference type="ARBA" id="ARBA00022475"/>
    </source>
</evidence>
<name>A0A494Z3N2_9BACI</name>
<evidence type="ECO:0000313" key="8">
    <source>
        <dbReference type="EMBL" id="RKQ17135.1"/>
    </source>
</evidence>
<feature type="transmembrane region" description="Helical" evidence="6">
    <location>
        <begin position="29"/>
        <end position="52"/>
    </location>
</feature>
<protein>
    <submittedName>
        <fullName evidence="8">PspC domain-containing protein</fullName>
    </submittedName>
</protein>
<dbReference type="InterPro" id="IPR052027">
    <property type="entry name" value="PspC"/>
</dbReference>
<comment type="subcellular location">
    <subcellularLocation>
        <location evidence="1">Cell membrane</location>
        <topology evidence="1">Single-pass membrane protein</topology>
    </subcellularLocation>
</comment>
<evidence type="ECO:0000256" key="1">
    <source>
        <dbReference type="ARBA" id="ARBA00004162"/>
    </source>
</evidence>
<dbReference type="Pfam" id="PF04024">
    <property type="entry name" value="PspC"/>
    <property type="match status" value="1"/>
</dbReference>
<keyword evidence="9" id="KW-1185">Reference proteome</keyword>
<organism evidence="8 9">
    <name type="scientific">Oceanobacillus bengalensis</name>
    <dbReference type="NCBI Taxonomy" id="1435466"/>
    <lineage>
        <taxon>Bacteria</taxon>
        <taxon>Bacillati</taxon>
        <taxon>Bacillota</taxon>
        <taxon>Bacilli</taxon>
        <taxon>Bacillales</taxon>
        <taxon>Bacillaceae</taxon>
        <taxon>Oceanobacillus</taxon>
    </lineage>
</organism>
<keyword evidence="3 6" id="KW-0812">Transmembrane</keyword>
<comment type="caution">
    <text evidence="8">The sequence shown here is derived from an EMBL/GenBank/DDBJ whole genome shotgun (WGS) entry which is preliminary data.</text>
</comment>
<keyword evidence="4 6" id="KW-1133">Transmembrane helix</keyword>
<dbReference type="GO" id="GO:0005886">
    <property type="term" value="C:plasma membrane"/>
    <property type="evidence" value="ECO:0007669"/>
    <property type="project" value="UniProtKB-SubCell"/>
</dbReference>
<accession>A0A494Z3N2</accession>
<evidence type="ECO:0000256" key="6">
    <source>
        <dbReference type="SAM" id="Phobius"/>
    </source>
</evidence>
<dbReference type="AlphaFoldDB" id="A0A494Z3N2"/>
<reference evidence="8 9" key="1">
    <citation type="journal article" date="2015" name="Antonie Van Leeuwenhoek">
        <title>Oceanobacillus bengalensis sp. nov., a bacterium isolated from seawater of the Bay of Bengal.</title>
        <authorList>
            <person name="Yongchang O."/>
            <person name="Xiang W."/>
            <person name="Wang G."/>
        </authorList>
    </citation>
    <scope>NUCLEOTIDE SEQUENCE [LARGE SCALE GENOMIC DNA]</scope>
    <source>
        <strain evidence="8 9">MCCC 1K00260</strain>
    </source>
</reference>
<dbReference type="Proteomes" id="UP000281813">
    <property type="component" value="Unassembled WGS sequence"/>
</dbReference>
<feature type="domain" description="Phage shock protein PspC N-terminal" evidence="7">
    <location>
        <begin position="3"/>
        <end position="54"/>
    </location>
</feature>
<dbReference type="EMBL" id="RBZO01000006">
    <property type="protein sequence ID" value="RKQ17135.1"/>
    <property type="molecule type" value="Genomic_DNA"/>
</dbReference>